<evidence type="ECO:0000313" key="1">
    <source>
        <dbReference type="EnsemblMetazoa" id="CJA06281.1"/>
    </source>
</evidence>
<accession>A0A8R1DNB7</accession>
<dbReference type="Proteomes" id="UP000005237">
    <property type="component" value="Unassembled WGS sequence"/>
</dbReference>
<evidence type="ECO:0000313" key="2">
    <source>
        <dbReference type="Proteomes" id="UP000005237"/>
    </source>
</evidence>
<dbReference type="OMA" id="EKVFPNC"/>
<reference evidence="1" key="2">
    <citation type="submission" date="2022-06" db="UniProtKB">
        <authorList>
            <consortium name="EnsemblMetazoa"/>
        </authorList>
    </citation>
    <scope>IDENTIFICATION</scope>
    <source>
        <strain evidence="1">DF5081</strain>
    </source>
</reference>
<dbReference type="EnsemblMetazoa" id="CJA06281.1">
    <property type="protein sequence ID" value="CJA06281.1"/>
    <property type="gene ID" value="WBGene00125485"/>
</dbReference>
<keyword evidence="2" id="KW-1185">Reference proteome</keyword>
<sequence>MSTSALVAQSDLLKQLPSCSYTVPEPANLDVNSWGKIFENVASSMPLRKALEFKTLHSEACYAVNRVFRKVTTLKIQILKATASGNSATYYVQDSPTKNENTAVEMVRFVLANARNVQVLELFIEDFDLFALNRMLDEVVGSDHVSLEKLFVRRRHAGQTITKIGDVIRANAATLREISRVGISEASHGFCDQINLDKFGTMSFDMAFHPPNAIPLHMVRITESGAKFRDFSYTSFAGFDPIDEVVQSMLESAQVKRIKLTMMNPPSIASRPGYMIGKIRRVKRLEVVEIVPEPRRINKLLAWRHIYEKVFPNCNENVFFLQQWQ</sequence>
<protein>
    <submittedName>
        <fullName evidence="1">Uncharacterized protein</fullName>
    </submittedName>
</protein>
<proteinExistence type="predicted"/>
<dbReference type="AlphaFoldDB" id="A0A8R1DNB7"/>
<organism evidence="1 2">
    <name type="scientific">Caenorhabditis japonica</name>
    <dbReference type="NCBI Taxonomy" id="281687"/>
    <lineage>
        <taxon>Eukaryota</taxon>
        <taxon>Metazoa</taxon>
        <taxon>Ecdysozoa</taxon>
        <taxon>Nematoda</taxon>
        <taxon>Chromadorea</taxon>
        <taxon>Rhabditida</taxon>
        <taxon>Rhabditina</taxon>
        <taxon>Rhabditomorpha</taxon>
        <taxon>Rhabditoidea</taxon>
        <taxon>Rhabditidae</taxon>
        <taxon>Peloderinae</taxon>
        <taxon>Caenorhabditis</taxon>
    </lineage>
</organism>
<name>A0A8R1DNB7_CAEJA</name>
<reference evidence="2" key="1">
    <citation type="submission" date="2010-08" db="EMBL/GenBank/DDBJ databases">
        <authorList>
            <consortium name="Caenorhabditis japonica Sequencing Consortium"/>
            <person name="Wilson R.K."/>
        </authorList>
    </citation>
    <scope>NUCLEOTIDE SEQUENCE [LARGE SCALE GENOMIC DNA]</scope>
    <source>
        <strain evidence="2">DF5081</strain>
    </source>
</reference>